<keyword evidence="9" id="KW-0067">ATP-binding</keyword>
<protein>
    <recommendedName>
        <fullName evidence="2">DNA-directed DNA polymerase</fullName>
        <ecNumber evidence="2">2.7.7.7</ecNumber>
    </recommendedName>
</protein>
<proteinExistence type="inferred from homology"/>
<keyword evidence="4 14" id="KW-0548">Nucleotidyltransferase</keyword>
<dbReference type="Gene3D" id="3.40.50.300">
    <property type="entry name" value="P-loop containing nucleotide triphosphate hydrolases"/>
    <property type="match status" value="1"/>
</dbReference>
<dbReference type="GO" id="GO:0009360">
    <property type="term" value="C:DNA polymerase III complex"/>
    <property type="evidence" value="ECO:0007669"/>
    <property type="project" value="InterPro"/>
</dbReference>
<dbReference type="Pfam" id="PF13177">
    <property type="entry name" value="DNA_pol3_delta2"/>
    <property type="match status" value="1"/>
</dbReference>
<dbReference type="NCBIfam" id="NF004046">
    <property type="entry name" value="PRK05563.1"/>
    <property type="match status" value="1"/>
</dbReference>
<dbReference type="InterPro" id="IPR050238">
    <property type="entry name" value="DNA_Rep/Repair_Clamp_Loader"/>
</dbReference>
<keyword evidence="10" id="KW-0239">DNA-directed DNA polymerase</keyword>
<dbReference type="PRINTS" id="PR00300">
    <property type="entry name" value="CLPPROTEASEA"/>
</dbReference>
<feature type="region of interest" description="Disordered" evidence="12">
    <location>
        <begin position="528"/>
        <end position="574"/>
    </location>
</feature>
<accession>A0A838CRW5</accession>
<keyword evidence="6" id="KW-0479">Metal-binding</keyword>
<dbReference type="Gene3D" id="1.10.8.60">
    <property type="match status" value="1"/>
</dbReference>
<feature type="domain" description="AAA+ ATPase" evidence="13">
    <location>
        <begin position="37"/>
        <end position="179"/>
    </location>
</feature>
<evidence type="ECO:0000256" key="1">
    <source>
        <dbReference type="ARBA" id="ARBA00006360"/>
    </source>
</evidence>
<reference evidence="14 15" key="1">
    <citation type="journal article" date="2004" name="Extremophiles">
        <title>Halobacillus locisalis sp. nov., a halophilic bacterium isolated from a marine solar saltern of the Yellow Sea in Korea.</title>
        <authorList>
            <person name="Yoon J.H."/>
            <person name="Kang K.H."/>
            <person name="Oh T.K."/>
            <person name="Park Y.H."/>
        </authorList>
    </citation>
    <scope>NUCLEOTIDE SEQUENCE [LARGE SCALE GENOMIC DNA]</scope>
    <source>
        <strain evidence="14 15">KCTC 3788</strain>
    </source>
</reference>
<dbReference type="GO" id="GO:0003887">
    <property type="term" value="F:DNA-directed DNA polymerase activity"/>
    <property type="evidence" value="ECO:0007669"/>
    <property type="project" value="UniProtKB-KW"/>
</dbReference>
<feature type="region of interest" description="Disordered" evidence="12">
    <location>
        <begin position="396"/>
        <end position="417"/>
    </location>
</feature>
<dbReference type="InterPro" id="IPR048448">
    <property type="entry name" value="DnaX-like_C"/>
</dbReference>
<dbReference type="EC" id="2.7.7.7" evidence="2"/>
<comment type="catalytic activity">
    <reaction evidence="11">
        <text>DNA(n) + a 2'-deoxyribonucleoside 5'-triphosphate = DNA(n+1) + diphosphate</text>
        <dbReference type="Rhea" id="RHEA:22508"/>
        <dbReference type="Rhea" id="RHEA-COMP:17339"/>
        <dbReference type="Rhea" id="RHEA-COMP:17340"/>
        <dbReference type="ChEBI" id="CHEBI:33019"/>
        <dbReference type="ChEBI" id="CHEBI:61560"/>
        <dbReference type="ChEBI" id="CHEBI:173112"/>
        <dbReference type="EC" id="2.7.7.7"/>
    </reaction>
</comment>
<name>A0A838CRW5_9BACI</name>
<dbReference type="GO" id="GO:0003677">
    <property type="term" value="F:DNA binding"/>
    <property type="evidence" value="ECO:0007669"/>
    <property type="project" value="InterPro"/>
</dbReference>
<dbReference type="InterPro" id="IPR022754">
    <property type="entry name" value="DNA_pol_III_gamma-3"/>
</dbReference>
<dbReference type="FunFam" id="1.10.8.60:FF:000013">
    <property type="entry name" value="DNA polymerase III subunit gamma/tau"/>
    <property type="match status" value="1"/>
</dbReference>
<organism evidence="14 15">
    <name type="scientific">Halobacillus locisalis</name>
    <dbReference type="NCBI Taxonomy" id="220753"/>
    <lineage>
        <taxon>Bacteria</taxon>
        <taxon>Bacillati</taxon>
        <taxon>Bacillota</taxon>
        <taxon>Bacilli</taxon>
        <taxon>Bacillales</taxon>
        <taxon>Bacillaceae</taxon>
        <taxon>Halobacillus</taxon>
    </lineage>
</organism>
<keyword evidence="7" id="KW-0547">Nucleotide-binding</keyword>
<sequence>MSYQALYRVWRPRSFEDVVGQTHITRTLQNAIEQDKFSHAYLFSGPRGTGKTSAAKIFAKAVNCERSPAKEPCNECDACLGIQDGSISDVIEIDAASNNGVEQIREIRDKVKYAPSAVPYKVYIIDEVHMLSMGAFNALLKTLEEPPRHVIFILATTEPHKIPLTIISRCQRFDFKRISQKAMVDRMETITAAEDIAIARDALEIVALTAEGGMRDALSLLDQAISYSEEEVTIDDVLAVTGSVSQAKLAEVIQALDQQDVKAALSAVDDLIQQGKDPGRFVFDLIYYLRDLLLYQTAPELEHHLERAIPDAAFRDLSQQLTADWIQKAIRELNQCQQEMKWTTSPKVFIEIALLNMVEVQGTVRTSAPVDSEALSQLTQKIGELEKDLATLKQQGVAQAEGAKPAPKRAPARSGRKGYTIPYERIRQVLNEASKDEIKSVHNRWADFMEALKRNNAPAHATLLNSKPRAASSKALVLAFRYDIHCSLALEHQNTIEPLLTEFVGKPLTIIPIPEQNWQELREEYVRKQKPGTEEGEDGGVGAEEGASSNSNGEDPLISEARKLVGDDLIEIQE</sequence>
<evidence type="ECO:0000256" key="6">
    <source>
        <dbReference type="ARBA" id="ARBA00022723"/>
    </source>
</evidence>
<evidence type="ECO:0000259" key="13">
    <source>
        <dbReference type="SMART" id="SM00382"/>
    </source>
</evidence>
<dbReference type="PANTHER" id="PTHR11669">
    <property type="entry name" value="REPLICATION FACTOR C / DNA POLYMERASE III GAMMA-TAU SUBUNIT"/>
    <property type="match status" value="1"/>
</dbReference>
<evidence type="ECO:0000256" key="12">
    <source>
        <dbReference type="SAM" id="MobiDB-lite"/>
    </source>
</evidence>
<dbReference type="SUPFAM" id="SSF48019">
    <property type="entry name" value="post-AAA+ oligomerization domain-like"/>
    <property type="match status" value="1"/>
</dbReference>
<dbReference type="Pfam" id="PF12169">
    <property type="entry name" value="DNA_pol3_gamma3"/>
    <property type="match status" value="1"/>
</dbReference>
<evidence type="ECO:0000256" key="4">
    <source>
        <dbReference type="ARBA" id="ARBA00022695"/>
    </source>
</evidence>
<evidence type="ECO:0000256" key="2">
    <source>
        <dbReference type="ARBA" id="ARBA00012417"/>
    </source>
</evidence>
<dbReference type="AlphaFoldDB" id="A0A838CRW5"/>
<dbReference type="Pfam" id="PF22608">
    <property type="entry name" value="DNAX_ATPase_lid"/>
    <property type="match status" value="1"/>
</dbReference>
<evidence type="ECO:0000256" key="8">
    <source>
        <dbReference type="ARBA" id="ARBA00022833"/>
    </source>
</evidence>
<dbReference type="RefSeq" id="WP_181471756.1">
    <property type="nucleotide sequence ID" value="NZ_JACEFG010000002.1"/>
</dbReference>
<dbReference type="FunFam" id="1.20.272.10:FF:000003">
    <property type="entry name" value="DNA polymerase III subunit gamma/tau"/>
    <property type="match status" value="1"/>
</dbReference>
<dbReference type="NCBIfam" id="TIGR02397">
    <property type="entry name" value="dnaX_nterm"/>
    <property type="match status" value="1"/>
</dbReference>
<dbReference type="InterPro" id="IPR008921">
    <property type="entry name" value="DNA_pol3_clamp-load_cplx_C"/>
</dbReference>
<comment type="similarity">
    <text evidence="1">Belongs to the DnaX/STICHEL family.</text>
</comment>
<dbReference type="EMBL" id="JACEFG010000002">
    <property type="protein sequence ID" value="MBA2174691.1"/>
    <property type="molecule type" value="Genomic_DNA"/>
</dbReference>
<dbReference type="InterPro" id="IPR045085">
    <property type="entry name" value="HLD_clamp_pol_III_gamma_tau"/>
</dbReference>
<dbReference type="CDD" id="cd18137">
    <property type="entry name" value="HLD_clamp_pol_III_gamma_tau"/>
    <property type="match status" value="1"/>
</dbReference>
<evidence type="ECO:0000256" key="10">
    <source>
        <dbReference type="ARBA" id="ARBA00022932"/>
    </source>
</evidence>
<keyword evidence="5" id="KW-0235">DNA replication</keyword>
<dbReference type="GO" id="GO:0006261">
    <property type="term" value="P:DNA-templated DNA replication"/>
    <property type="evidence" value="ECO:0007669"/>
    <property type="project" value="TreeGrafter"/>
</dbReference>
<dbReference type="InterPro" id="IPR003593">
    <property type="entry name" value="AAA+_ATPase"/>
</dbReference>
<keyword evidence="8" id="KW-0862">Zinc</keyword>
<evidence type="ECO:0000313" key="15">
    <source>
        <dbReference type="Proteomes" id="UP000571017"/>
    </source>
</evidence>
<dbReference type="GO" id="GO:0005524">
    <property type="term" value="F:ATP binding"/>
    <property type="evidence" value="ECO:0007669"/>
    <property type="project" value="UniProtKB-KW"/>
</dbReference>
<dbReference type="InterPro" id="IPR012763">
    <property type="entry name" value="DNA_pol_III_sug/sutau_N"/>
</dbReference>
<dbReference type="InterPro" id="IPR027417">
    <property type="entry name" value="P-loop_NTPase"/>
</dbReference>
<evidence type="ECO:0000256" key="5">
    <source>
        <dbReference type="ARBA" id="ARBA00022705"/>
    </source>
</evidence>
<comment type="caution">
    <text evidence="14">The sequence shown here is derived from an EMBL/GenBank/DDBJ whole genome shotgun (WGS) entry which is preliminary data.</text>
</comment>
<evidence type="ECO:0000256" key="7">
    <source>
        <dbReference type="ARBA" id="ARBA00022741"/>
    </source>
</evidence>
<dbReference type="Proteomes" id="UP000571017">
    <property type="component" value="Unassembled WGS sequence"/>
</dbReference>
<dbReference type="SMART" id="SM00382">
    <property type="entry name" value="AAA"/>
    <property type="match status" value="1"/>
</dbReference>
<dbReference type="FunFam" id="3.40.50.300:FF:000014">
    <property type="entry name" value="DNA polymerase III subunit gamma/tau"/>
    <property type="match status" value="1"/>
</dbReference>
<evidence type="ECO:0000256" key="9">
    <source>
        <dbReference type="ARBA" id="ARBA00022840"/>
    </source>
</evidence>
<feature type="compositionally biased region" description="Basic residues" evidence="12">
    <location>
        <begin position="406"/>
        <end position="416"/>
    </location>
</feature>
<keyword evidence="15" id="KW-1185">Reference proteome</keyword>
<evidence type="ECO:0000256" key="3">
    <source>
        <dbReference type="ARBA" id="ARBA00022679"/>
    </source>
</evidence>
<dbReference type="Gene3D" id="1.20.272.10">
    <property type="match status" value="1"/>
</dbReference>
<evidence type="ECO:0000313" key="14">
    <source>
        <dbReference type="EMBL" id="MBA2174691.1"/>
    </source>
</evidence>
<gene>
    <name evidence="14" type="primary">dnaX</name>
    <name evidence="14" type="ORF">H0266_07265</name>
</gene>
<dbReference type="PANTHER" id="PTHR11669:SF0">
    <property type="entry name" value="PROTEIN STICHEL-LIKE 2"/>
    <property type="match status" value="1"/>
</dbReference>
<dbReference type="InterPro" id="IPR001270">
    <property type="entry name" value="ClpA/B"/>
</dbReference>
<dbReference type="SUPFAM" id="SSF52540">
    <property type="entry name" value="P-loop containing nucleoside triphosphate hydrolases"/>
    <property type="match status" value="1"/>
</dbReference>
<dbReference type="CDD" id="cd00009">
    <property type="entry name" value="AAA"/>
    <property type="match status" value="1"/>
</dbReference>
<dbReference type="Pfam" id="PF20964">
    <property type="entry name" value="DnaX_C"/>
    <property type="match status" value="1"/>
</dbReference>
<keyword evidence="3 14" id="KW-0808">Transferase</keyword>
<evidence type="ECO:0000256" key="11">
    <source>
        <dbReference type="ARBA" id="ARBA00049244"/>
    </source>
</evidence>
<dbReference type="GO" id="GO:0046872">
    <property type="term" value="F:metal ion binding"/>
    <property type="evidence" value="ECO:0007669"/>
    <property type="project" value="UniProtKB-KW"/>
</dbReference>